<dbReference type="Gene3D" id="1.10.1780.10">
    <property type="entry name" value="Clp, N-terminal domain"/>
    <property type="match status" value="2"/>
</dbReference>
<evidence type="ECO:0000256" key="1">
    <source>
        <dbReference type="SAM" id="MobiDB-lite"/>
    </source>
</evidence>
<reference evidence="3" key="1">
    <citation type="submission" date="2017-08" db="EMBL/GenBank/DDBJ databases">
        <authorList>
            <person name="Polle J.E."/>
            <person name="Barry K."/>
            <person name="Cushman J."/>
            <person name="Schmutz J."/>
            <person name="Tran D."/>
            <person name="Hathwaick L.T."/>
            <person name="Yim W.C."/>
            <person name="Jenkins J."/>
            <person name="Mckie-Krisberg Z.M."/>
            <person name="Prochnik S."/>
            <person name="Lindquist E."/>
            <person name="Dockter R.B."/>
            <person name="Adam C."/>
            <person name="Molina H."/>
            <person name="Bunkerborg J."/>
            <person name="Jin E."/>
            <person name="Buchheim M."/>
            <person name="Magnuson J."/>
        </authorList>
    </citation>
    <scope>NUCLEOTIDE SEQUENCE</scope>
    <source>
        <strain evidence="3">CCAP 19/18</strain>
    </source>
</reference>
<dbReference type="Pfam" id="PF02861">
    <property type="entry name" value="Clp_N"/>
    <property type="match status" value="1"/>
</dbReference>
<dbReference type="Proteomes" id="UP000815325">
    <property type="component" value="Unassembled WGS sequence"/>
</dbReference>
<evidence type="ECO:0000313" key="3">
    <source>
        <dbReference type="EMBL" id="KAF5832383.1"/>
    </source>
</evidence>
<comment type="caution">
    <text evidence="3">The sequence shown here is derived from an EMBL/GenBank/DDBJ whole genome shotgun (WGS) entry which is preliminary data.</text>
</comment>
<protein>
    <recommendedName>
        <fullName evidence="2">Clp R domain-containing protein</fullName>
    </recommendedName>
</protein>
<accession>A0ABQ7GCP0</accession>
<keyword evidence="4" id="KW-1185">Reference proteome</keyword>
<feature type="region of interest" description="Disordered" evidence="1">
    <location>
        <begin position="202"/>
        <end position="225"/>
    </location>
</feature>
<evidence type="ECO:0000259" key="2">
    <source>
        <dbReference type="Pfam" id="PF02861"/>
    </source>
</evidence>
<feature type="compositionally biased region" description="Basic and acidic residues" evidence="1">
    <location>
        <begin position="214"/>
        <end position="225"/>
    </location>
</feature>
<feature type="domain" description="Clp R" evidence="2">
    <location>
        <begin position="112"/>
        <end position="196"/>
    </location>
</feature>
<dbReference type="SUPFAM" id="SSF81923">
    <property type="entry name" value="Double Clp-N motif"/>
    <property type="match status" value="1"/>
</dbReference>
<gene>
    <name evidence="3" type="ORF">DUNSADRAFT_11755</name>
</gene>
<sequence>MQVPCAASSTSKALQQIRRPSRRPFNVLNAGKVPLSSPAVQAMKLGRRQAARHGSMFLEPTHILLGILQTPCSVTRCLETQFQLDYETARKAADSKVLVPLMSNLQEFDVDMSPRTRTTMVVAQECAREQGSKVLGTAHCLMALLQDTHSVLNEILEDRQLSVREVEDSIISTWQEQPETLSISDSQTPEQQIERLKSEYAKMQQTGTPSPLQEKAEQAARRVYE</sequence>
<dbReference type="EMBL" id="MU069878">
    <property type="protein sequence ID" value="KAF5832383.1"/>
    <property type="molecule type" value="Genomic_DNA"/>
</dbReference>
<organism evidence="3 4">
    <name type="scientific">Dunaliella salina</name>
    <name type="common">Green alga</name>
    <name type="synonym">Protococcus salinus</name>
    <dbReference type="NCBI Taxonomy" id="3046"/>
    <lineage>
        <taxon>Eukaryota</taxon>
        <taxon>Viridiplantae</taxon>
        <taxon>Chlorophyta</taxon>
        <taxon>core chlorophytes</taxon>
        <taxon>Chlorophyceae</taxon>
        <taxon>CS clade</taxon>
        <taxon>Chlamydomonadales</taxon>
        <taxon>Dunaliellaceae</taxon>
        <taxon>Dunaliella</taxon>
    </lineage>
</organism>
<evidence type="ECO:0000313" key="4">
    <source>
        <dbReference type="Proteomes" id="UP000815325"/>
    </source>
</evidence>
<name>A0ABQ7GCP0_DUNSA</name>
<dbReference type="InterPro" id="IPR036628">
    <property type="entry name" value="Clp_N_dom_sf"/>
</dbReference>
<dbReference type="InterPro" id="IPR004176">
    <property type="entry name" value="Clp_R_N"/>
</dbReference>
<proteinExistence type="predicted"/>